<name>A0ABD0J9B1_9CAEN</name>
<comment type="caution">
    <text evidence="1">The sequence shown here is derived from an EMBL/GenBank/DDBJ whole genome shotgun (WGS) entry which is preliminary data.</text>
</comment>
<evidence type="ECO:0000313" key="1">
    <source>
        <dbReference type="EMBL" id="KAK7466537.1"/>
    </source>
</evidence>
<dbReference type="Proteomes" id="UP001519460">
    <property type="component" value="Unassembled WGS sequence"/>
</dbReference>
<proteinExistence type="predicted"/>
<reference evidence="1 2" key="1">
    <citation type="journal article" date="2023" name="Sci. Data">
        <title>Genome assembly of the Korean intertidal mud-creeper Batillaria attramentaria.</title>
        <authorList>
            <person name="Patra A.K."/>
            <person name="Ho P.T."/>
            <person name="Jun S."/>
            <person name="Lee S.J."/>
            <person name="Kim Y."/>
            <person name="Won Y.J."/>
        </authorList>
    </citation>
    <scope>NUCLEOTIDE SEQUENCE [LARGE SCALE GENOMIC DNA]</scope>
    <source>
        <strain evidence="1">Wonlab-2016</strain>
    </source>
</reference>
<organism evidence="1 2">
    <name type="scientific">Batillaria attramentaria</name>
    <dbReference type="NCBI Taxonomy" id="370345"/>
    <lineage>
        <taxon>Eukaryota</taxon>
        <taxon>Metazoa</taxon>
        <taxon>Spiralia</taxon>
        <taxon>Lophotrochozoa</taxon>
        <taxon>Mollusca</taxon>
        <taxon>Gastropoda</taxon>
        <taxon>Caenogastropoda</taxon>
        <taxon>Sorbeoconcha</taxon>
        <taxon>Cerithioidea</taxon>
        <taxon>Batillariidae</taxon>
        <taxon>Batillaria</taxon>
    </lineage>
</organism>
<dbReference type="EMBL" id="JACVVK020000556">
    <property type="protein sequence ID" value="KAK7466537.1"/>
    <property type="molecule type" value="Genomic_DNA"/>
</dbReference>
<dbReference type="AlphaFoldDB" id="A0ABD0J9B1"/>
<evidence type="ECO:0000313" key="2">
    <source>
        <dbReference type="Proteomes" id="UP001519460"/>
    </source>
</evidence>
<gene>
    <name evidence="1" type="ORF">BaRGS_00037359</name>
</gene>
<sequence length="67" mass="7196">MGALYSAIYTSDSNRVEALSQFKAGNLESLTASGACEWVLEGRNTAIPRGQAQLGVLECNRFKNTSV</sequence>
<feature type="non-terminal residue" evidence="1">
    <location>
        <position position="67"/>
    </location>
</feature>
<keyword evidence="2" id="KW-1185">Reference proteome</keyword>
<protein>
    <submittedName>
        <fullName evidence="1">Uncharacterized protein</fullName>
    </submittedName>
</protein>
<accession>A0ABD0J9B1</accession>